<keyword evidence="2" id="KW-1185">Reference proteome</keyword>
<dbReference type="Ensembl" id="ENSSAUT00010042700.1">
    <property type="protein sequence ID" value="ENSSAUP00010040539.1"/>
    <property type="gene ID" value="ENSSAUG00010017004.1"/>
</dbReference>
<dbReference type="GeneTree" id="ENSGT01030000234806"/>
<evidence type="ECO:0008006" key="3">
    <source>
        <dbReference type="Google" id="ProtNLM"/>
    </source>
</evidence>
<evidence type="ECO:0000313" key="2">
    <source>
        <dbReference type="Proteomes" id="UP000472265"/>
    </source>
</evidence>
<dbReference type="Gene3D" id="2.60.40.10">
    <property type="entry name" value="Immunoglobulins"/>
    <property type="match status" value="1"/>
</dbReference>
<dbReference type="AlphaFoldDB" id="A0A671WP70"/>
<dbReference type="Proteomes" id="UP000472265">
    <property type="component" value="Chromosome 18"/>
</dbReference>
<sequence length="127" mass="14581">YIVFKTYVSEMSLLFLIHLKNALKLLQNKKALCYGALGGTVVLRLMDSTSEIHRYQWFKNTTLILRGIKNSITFNQLETRSSFTPSDGTFRINNLSRTDDGEYTLTIYEKSGRLLDPQILQVNIQGK</sequence>
<reference evidence="1" key="1">
    <citation type="submission" date="2021-04" db="EMBL/GenBank/DDBJ databases">
        <authorList>
            <consortium name="Wellcome Sanger Institute Data Sharing"/>
        </authorList>
    </citation>
    <scope>NUCLEOTIDE SEQUENCE [LARGE SCALE GENOMIC DNA]</scope>
</reference>
<dbReference type="InParanoid" id="A0A671WP70"/>
<reference evidence="1" key="2">
    <citation type="submission" date="2025-08" db="UniProtKB">
        <authorList>
            <consortium name="Ensembl"/>
        </authorList>
    </citation>
    <scope>IDENTIFICATION</scope>
</reference>
<name>A0A671WP70_SPAAU</name>
<proteinExistence type="predicted"/>
<dbReference type="InterPro" id="IPR036179">
    <property type="entry name" value="Ig-like_dom_sf"/>
</dbReference>
<dbReference type="OMA" id="GTFWINN"/>
<evidence type="ECO:0000313" key="1">
    <source>
        <dbReference type="Ensembl" id="ENSSAUP00010040539.1"/>
    </source>
</evidence>
<dbReference type="InterPro" id="IPR013783">
    <property type="entry name" value="Ig-like_fold"/>
</dbReference>
<accession>A0A671WP70</accession>
<reference evidence="1" key="3">
    <citation type="submission" date="2025-09" db="UniProtKB">
        <authorList>
            <consortium name="Ensembl"/>
        </authorList>
    </citation>
    <scope>IDENTIFICATION</scope>
</reference>
<organism evidence="1 2">
    <name type="scientific">Sparus aurata</name>
    <name type="common">Gilthead sea bream</name>
    <dbReference type="NCBI Taxonomy" id="8175"/>
    <lineage>
        <taxon>Eukaryota</taxon>
        <taxon>Metazoa</taxon>
        <taxon>Chordata</taxon>
        <taxon>Craniata</taxon>
        <taxon>Vertebrata</taxon>
        <taxon>Euteleostomi</taxon>
        <taxon>Actinopterygii</taxon>
        <taxon>Neopterygii</taxon>
        <taxon>Teleostei</taxon>
        <taxon>Neoteleostei</taxon>
        <taxon>Acanthomorphata</taxon>
        <taxon>Eupercaria</taxon>
        <taxon>Spariformes</taxon>
        <taxon>Sparidae</taxon>
        <taxon>Sparus</taxon>
    </lineage>
</organism>
<dbReference type="SUPFAM" id="SSF48726">
    <property type="entry name" value="Immunoglobulin"/>
    <property type="match status" value="1"/>
</dbReference>
<protein>
    <recommendedName>
        <fullName evidence="3">Immunoglobulin V-set domain-containing protein</fullName>
    </recommendedName>
</protein>